<dbReference type="AlphaFoldDB" id="A0A453GKD8"/>
<evidence type="ECO:0000313" key="3">
    <source>
        <dbReference type="Proteomes" id="UP000015105"/>
    </source>
</evidence>
<reference evidence="3" key="1">
    <citation type="journal article" date="2014" name="Science">
        <title>Ancient hybridizations among the ancestral genomes of bread wheat.</title>
        <authorList>
            <consortium name="International Wheat Genome Sequencing Consortium,"/>
            <person name="Marcussen T."/>
            <person name="Sandve S.R."/>
            <person name="Heier L."/>
            <person name="Spannagl M."/>
            <person name="Pfeifer M."/>
            <person name="Jakobsen K.S."/>
            <person name="Wulff B.B."/>
            <person name="Steuernagel B."/>
            <person name="Mayer K.F."/>
            <person name="Olsen O.A."/>
        </authorList>
    </citation>
    <scope>NUCLEOTIDE SEQUENCE [LARGE SCALE GENOMIC DNA]</scope>
    <source>
        <strain evidence="3">cv. AL8/78</strain>
    </source>
</reference>
<evidence type="ECO:0000256" key="1">
    <source>
        <dbReference type="SAM" id="MobiDB-lite"/>
    </source>
</evidence>
<sequence>MLPQLNPGIFSWTVGARPKWEVAAAFSACPSPDGAQHKRQSCHSSDALQSEIES</sequence>
<protein>
    <submittedName>
        <fullName evidence="2">Uncharacterized protein</fullName>
    </submittedName>
</protein>
<reference evidence="2" key="4">
    <citation type="submission" date="2019-03" db="UniProtKB">
        <authorList>
            <consortium name="EnsemblPlants"/>
        </authorList>
    </citation>
    <scope>IDENTIFICATION</scope>
</reference>
<proteinExistence type="predicted"/>
<reference evidence="2" key="3">
    <citation type="journal article" date="2017" name="Nature">
        <title>Genome sequence of the progenitor of the wheat D genome Aegilops tauschii.</title>
        <authorList>
            <person name="Luo M.C."/>
            <person name="Gu Y.Q."/>
            <person name="Puiu D."/>
            <person name="Wang H."/>
            <person name="Twardziok S.O."/>
            <person name="Deal K.R."/>
            <person name="Huo N."/>
            <person name="Zhu T."/>
            <person name="Wang L."/>
            <person name="Wang Y."/>
            <person name="McGuire P.E."/>
            <person name="Liu S."/>
            <person name="Long H."/>
            <person name="Ramasamy R.K."/>
            <person name="Rodriguez J.C."/>
            <person name="Van S.L."/>
            <person name="Yuan L."/>
            <person name="Wang Z."/>
            <person name="Xia Z."/>
            <person name="Xiao L."/>
            <person name="Anderson O.D."/>
            <person name="Ouyang S."/>
            <person name="Liang Y."/>
            <person name="Zimin A.V."/>
            <person name="Pertea G."/>
            <person name="Qi P."/>
            <person name="Bennetzen J.L."/>
            <person name="Dai X."/>
            <person name="Dawson M.W."/>
            <person name="Muller H.G."/>
            <person name="Kugler K."/>
            <person name="Rivarola-Duarte L."/>
            <person name="Spannagl M."/>
            <person name="Mayer K.F.X."/>
            <person name="Lu F.H."/>
            <person name="Bevan M.W."/>
            <person name="Leroy P."/>
            <person name="Li P."/>
            <person name="You F.M."/>
            <person name="Sun Q."/>
            <person name="Liu Z."/>
            <person name="Lyons E."/>
            <person name="Wicker T."/>
            <person name="Salzberg S.L."/>
            <person name="Devos K.M."/>
            <person name="Dvorak J."/>
        </authorList>
    </citation>
    <scope>NUCLEOTIDE SEQUENCE [LARGE SCALE GENOMIC DNA]</scope>
    <source>
        <strain evidence="2">cv. AL8/78</strain>
    </source>
</reference>
<reference evidence="2" key="5">
    <citation type="journal article" date="2021" name="G3 (Bethesda)">
        <title>Aegilops tauschii genome assembly Aet v5.0 features greater sequence contiguity and improved annotation.</title>
        <authorList>
            <person name="Wang L."/>
            <person name="Zhu T."/>
            <person name="Rodriguez J.C."/>
            <person name="Deal K.R."/>
            <person name="Dubcovsky J."/>
            <person name="McGuire P.E."/>
            <person name="Lux T."/>
            <person name="Spannagl M."/>
            <person name="Mayer K.F.X."/>
            <person name="Baldrich P."/>
            <person name="Meyers B.C."/>
            <person name="Huo N."/>
            <person name="Gu Y.Q."/>
            <person name="Zhou H."/>
            <person name="Devos K.M."/>
            <person name="Bennetzen J.L."/>
            <person name="Unver T."/>
            <person name="Budak H."/>
            <person name="Gulick P.J."/>
            <person name="Galiba G."/>
            <person name="Kalapos B."/>
            <person name="Nelson D.R."/>
            <person name="Li P."/>
            <person name="You F.M."/>
            <person name="Luo M.C."/>
            <person name="Dvorak J."/>
        </authorList>
    </citation>
    <scope>NUCLEOTIDE SEQUENCE [LARGE SCALE GENOMIC DNA]</scope>
    <source>
        <strain evidence="2">cv. AL8/78</strain>
    </source>
</reference>
<keyword evidence="3" id="KW-1185">Reference proteome</keyword>
<organism evidence="2 3">
    <name type="scientific">Aegilops tauschii subsp. strangulata</name>
    <name type="common">Goatgrass</name>
    <dbReference type="NCBI Taxonomy" id="200361"/>
    <lineage>
        <taxon>Eukaryota</taxon>
        <taxon>Viridiplantae</taxon>
        <taxon>Streptophyta</taxon>
        <taxon>Embryophyta</taxon>
        <taxon>Tracheophyta</taxon>
        <taxon>Spermatophyta</taxon>
        <taxon>Magnoliopsida</taxon>
        <taxon>Liliopsida</taxon>
        <taxon>Poales</taxon>
        <taxon>Poaceae</taxon>
        <taxon>BOP clade</taxon>
        <taxon>Pooideae</taxon>
        <taxon>Triticodae</taxon>
        <taxon>Triticeae</taxon>
        <taxon>Triticinae</taxon>
        <taxon>Aegilops</taxon>
    </lineage>
</organism>
<accession>A0A453GKD8</accession>
<feature type="region of interest" description="Disordered" evidence="1">
    <location>
        <begin position="32"/>
        <end position="54"/>
    </location>
</feature>
<dbReference type="EnsemblPlants" id="AET3Gv21059800.8">
    <property type="protein sequence ID" value="AET3Gv21059800.8"/>
    <property type="gene ID" value="AET3Gv21059800"/>
</dbReference>
<dbReference type="Proteomes" id="UP000015105">
    <property type="component" value="Chromosome 3D"/>
</dbReference>
<dbReference type="Gramene" id="AET3Gv21059800.7">
    <property type="protein sequence ID" value="AET3Gv21059800.7"/>
    <property type="gene ID" value="AET3Gv21059800"/>
</dbReference>
<dbReference type="EnsemblPlants" id="AET3Gv21059800.7">
    <property type="protein sequence ID" value="AET3Gv21059800.7"/>
    <property type="gene ID" value="AET3Gv21059800"/>
</dbReference>
<evidence type="ECO:0000313" key="2">
    <source>
        <dbReference type="EnsemblPlants" id="AET3Gv21059800.8"/>
    </source>
</evidence>
<name>A0A453GKD8_AEGTS</name>
<reference evidence="3" key="2">
    <citation type="journal article" date="2017" name="Nat. Plants">
        <title>The Aegilops tauschii genome reveals multiple impacts of transposons.</title>
        <authorList>
            <person name="Zhao G."/>
            <person name="Zou C."/>
            <person name="Li K."/>
            <person name="Wang K."/>
            <person name="Li T."/>
            <person name="Gao L."/>
            <person name="Zhang X."/>
            <person name="Wang H."/>
            <person name="Yang Z."/>
            <person name="Liu X."/>
            <person name="Jiang W."/>
            <person name="Mao L."/>
            <person name="Kong X."/>
            <person name="Jiao Y."/>
            <person name="Jia J."/>
        </authorList>
    </citation>
    <scope>NUCLEOTIDE SEQUENCE [LARGE SCALE GENOMIC DNA]</scope>
    <source>
        <strain evidence="3">cv. AL8/78</strain>
    </source>
</reference>
<dbReference type="Gramene" id="AET3Gv21059800.8">
    <property type="protein sequence ID" value="AET3Gv21059800.8"/>
    <property type="gene ID" value="AET3Gv21059800"/>
</dbReference>